<dbReference type="EMBL" id="BAAAFG010000015">
    <property type="protein sequence ID" value="GAA0872708.1"/>
    <property type="molecule type" value="Genomic_DNA"/>
</dbReference>
<protein>
    <submittedName>
        <fullName evidence="9">ABC transporter permease</fullName>
    </submittedName>
</protein>
<organism evidence="9 10">
    <name type="scientific">Gangjinia marincola</name>
    <dbReference type="NCBI Taxonomy" id="578463"/>
    <lineage>
        <taxon>Bacteria</taxon>
        <taxon>Pseudomonadati</taxon>
        <taxon>Bacteroidota</taxon>
        <taxon>Flavobacteriia</taxon>
        <taxon>Flavobacteriales</taxon>
        <taxon>Flavobacteriaceae</taxon>
        <taxon>Gangjinia</taxon>
    </lineage>
</organism>
<feature type="transmembrane region" description="Helical" evidence="7">
    <location>
        <begin position="273"/>
        <end position="299"/>
    </location>
</feature>
<reference evidence="9 10" key="1">
    <citation type="journal article" date="2019" name="Int. J. Syst. Evol. Microbiol.">
        <title>The Global Catalogue of Microorganisms (GCM) 10K type strain sequencing project: providing services to taxonomists for standard genome sequencing and annotation.</title>
        <authorList>
            <consortium name="The Broad Institute Genomics Platform"/>
            <consortium name="The Broad Institute Genome Sequencing Center for Infectious Disease"/>
            <person name="Wu L."/>
            <person name="Ma J."/>
        </authorList>
    </citation>
    <scope>NUCLEOTIDE SEQUENCE [LARGE SCALE GENOMIC DNA]</scope>
    <source>
        <strain evidence="9 10">JCM 16082</strain>
    </source>
</reference>
<feature type="transmembrane region" description="Helical" evidence="7">
    <location>
        <begin position="21"/>
        <end position="49"/>
    </location>
</feature>
<evidence type="ECO:0000256" key="5">
    <source>
        <dbReference type="ARBA" id="ARBA00022989"/>
    </source>
</evidence>
<keyword evidence="5 7" id="KW-1133">Transmembrane helix</keyword>
<evidence type="ECO:0000313" key="10">
    <source>
        <dbReference type="Proteomes" id="UP001500507"/>
    </source>
</evidence>
<evidence type="ECO:0000256" key="7">
    <source>
        <dbReference type="SAM" id="Phobius"/>
    </source>
</evidence>
<evidence type="ECO:0000256" key="3">
    <source>
        <dbReference type="ARBA" id="ARBA00022475"/>
    </source>
</evidence>
<comment type="similarity">
    <text evidence="2">Belongs to the ABC-4 integral membrane protein family. LolC/E subfamily.</text>
</comment>
<keyword evidence="4 7" id="KW-0812">Transmembrane</keyword>
<keyword evidence="3" id="KW-1003">Cell membrane</keyword>
<keyword evidence="10" id="KW-1185">Reference proteome</keyword>
<gene>
    <name evidence="9" type="ORF">GCM10009117_18550</name>
</gene>
<feature type="transmembrane region" description="Helical" evidence="7">
    <location>
        <begin position="368"/>
        <end position="390"/>
    </location>
</feature>
<sequence length="398" mass="43770">MNIAYYIAKRYAVTKSSNNAINIITLIAGAGVFAGALALFVVLSGFAGLKEFSTAFSNDIDPDLKLLPAKGKSFYVSAQQEKQLEQLSLISSFSYSIEERVLLDFKNKNDTPILKGVDTRYREVTNIDSALVYGVWLNQAEDQLVIGGSLSRSLSLVPFDYVSPLRVIVAKPGKGQITNPTDAFTSKKAIVSGIYSVNEELDSSVIYGSIDFMRDLLDYENNQYTGIALKFSENASEENVINALNDIFGESLIYKNRAQLNDKLYKMLNTENLALYLIFVLVVIVALFNLVGALIMAILDKREDIKTLYNLGITPANIKKIFMFQGSLISIVGGVLGLLLGVLIIWLQQEFALKMITPSLPYPVKIEAFNIILVLVTIVGLGLIASYIGASRVRKALV</sequence>
<dbReference type="Proteomes" id="UP001500507">
    <property type="component" value="Unassembled WGS sequence"/>
</dbReference>
<evidence type="ECO:0000259" key="8">
    <source>
        <dbReference type="Pfam" id="PF02687"/>
    </source>
</evidence>
<accession>A0ABN1MHP4</accession>
<name>A0ABN1MHP4_9FLAO</name>
<dbReference type="InterPro" id="IPR051447">
    <property type="entry name" value="Lipoprotein-release_system"/>
</dbReference>
<feature type="domain" description="ABC3 transporter permease C-terminal" evidence="8">
    <location>
        <begin position="277"/>
        <end position="396"/>
    </location>
</feature>
<evidence type="ECO:0000256" key="1">
    <source>
        <dbReference type="ARBA" id="ARBA00004651"/>
    </source>
</evidence>
<feature type="transmembrane region" description="Helical" evidence="7">
    <location>
        <begin position="328"/>
        <end position="348"/>
    </location>
</feature>
<dbReference type="Pfam" id="PF02687">
    <property type="entry name" value="FtsX"/>
    <property type="match status" value="1"/>
</dbReference>
<evidence type="ECO:0000313" key="9">
    <source>
        <dbReference type="EMBL" id="GAA0872708.1"/>
    </source>
</evidence>
<dbReference type="PANTHER" id="PTHR30489">
    <property type="entry name" value="LIPOPROTEIN-RELEASING SYSTEM TRANSMEMBRANE PROTEIN LOLE"/>
    <property type="match status" value="1"/>
</dbReference>
<comment type="subcellular location">
    <subcellularLocation>
        <location evidence="1">Cell membrane</location>
        <topology evidence="1">Multi-pass membrane protein</topology>
    </subcellularLocation>
</comment>
<evidence type="ECO:0000256" key="2">
    <source>
        <dbReference type="ARBA" id="ARBA00005236"/>
    </source>
</evidence>
<dbReference type="PANTHER" id="PTHR30489:SF0">
    <property type="entry name" value="LIPOPROTEIN-RELEASING SYSTEM TRANSMEMBRANE PROTEIN LOLE"/>
    <property type="match status" value="1"/>
</dbReference>
<dbReference type="RefSeq" id="WP_343766497.1">
    <property type="nucleotide sequence ID" value="NZ_BAAAFG010000015.1"/>
</dbReference>
<proteinExistence type="inferred from homology"/>
<evidence type="ECO:0000256" key="4">
    <source>
        <dbReference type="ARBA" id="ARBA00022692"/>
    </source>
</evidence>
<dbReference type="InterPro" id="IPR003838">
    <property type="entry name" value="ABC3_permease_C"/>
</dbReference>
<keyword evidence="6 7" id="KW-0472">Membrane</keyword>
<comment type="caution">
    <text evidence="9">The sequence shown here is derived from an EMBL/GenBank/DDBJ whole genome shotgun (WGS) entry which is preliminary data.</text>
</comment>
<evidence type="ECO:0000256" key="6">
    <source>
        <dbReference type="ARBA" id="ARBA00023136"/>
    </source>
</evidence>